<name>A0A1W2H9A4_9BACT</name>
<gene>
    <name evidence="4" type="ORF">SAMN00777080_3831</name>
</gene>
<dbReference type="Proteomes" id="UP000192333">
    <property type="component" value="Chromosome I"/>
</dbReference>
<sequence>MFIFAPIRKKRNNVKKIAKVFGLLGIALITFSSCNQADKTSDTGTSEEDSPEVSISDLKIAYVLTDSVIARFEFFKEKSLEITEKGKKFENELGSRARGFEQEVANFEQTANSMTPNQARAKQEDLMKKERNLVTYRDNLMQELSGDESKLYSDVYDQIQTYLKGYAEENDLELILSYTRGGAVWYSKKELDITDKVVEGINKQYAASKAPEVK</sequence>
<evidence type="ECO:0000256" key="3">
    <source>
        <dbReference type="SAM" id="SignalP"/>
    </source>
</evidence>
<protein>
    <submittedName>
        <fullName evidence="4">Periplasmic chaperone for outer membrane proteins Skp</fullName>
    </submittedName>
</protein>
<dbReference type="SMART" id="SM00935">
    <property type="entry name" value="OmpH"/>
    <property type="match status" value="1"/>
</dbReference>
<organism evidence="4 5">
    <name type="scientific">Aquiflexum balticum DSM 16537</name>
    <dbReference type="NCBI Taxonomy" id="758820"/>
    <lineage>
        <taxon>Bacteria</taxon>
        <taxon>Pseudomonadati</taxon>
        <taxon>Bacteroidota</taxon>
        <taxon>Cytophagia</taxon>
        <taxon>Cytophagales</taxon>
        <taxon>Cyclobacteriaceae</taxon>
        <taxon>Aquiflexum</taxon>
    </lineage>
</organism>
<dbReference type="AlphaFoldDB" id="A0A1W2H9A4"/>
<evidence type="ECO:0000313" key="4">
    <source>
        <dbReference type="EMBL" id="SMD45186.1"/>
    </source>
</evidence>
<evidence type="ECO:0000256" key="2">
    <source>
        <dbReference type="ARBA" id="ARBA00022729"/>
    </source>
</evidence>
<accession>A0A1W2H9A4</accession>
<dbReference type="EMBL" id="LT838813">
    <property type="protein sequence ID" value="SMD45186.1"/>
    <property type="molecule type" value="Genomic_DNA"/>
</dbReference>
<dbReference type="Pfam" id="PF03938">
    <property type="entry name" value="OmpH"/>
    <property type="match status" value="1"/>
</dbReference>
<comment type="similarity">
    <text evidence="1">Belongs to the Skp family.</text>
</comment>
<dbReference type="STRING" id="758820.SAMN00777080_3831"/>
<feature type="signal peptide" evidence="3">
    <location>
        <begin position="1"/>
        <end position="37"/>
    </location>
</feature>
<dbReference type="GO" id="GO:0005829">
    <property type="term" value="C:cytosol"/>
    <property type="evidence" value="ECO:0007669"/>
    <property type="project" value="TreeGrafter"/>
</dbReference>
<evidence type="ECO:0000256" key="1">
    <source>
        <dbReference type="ARBA" id="ARBA00009091"/>
    </source>
</evidence>
<dbReference type="GO" id="GO:0051082">
    <property type="term" value="F:unfolded protein binding"/>
    <property type="evidence" value="ECO:0007669"/>
    <property type="project" value="InterPro"/>
</dbReference>
<dbReference type="InterPro" id="IPR005632">
    <property type="entry name" value="Chaperone_Skp"/>
</dbReference>
<reference evidence="5" key="1">
    <citation type="submission" date="2017-04" db="EMBL/GenBank/DDBJ databases">
        <authorList>
            <person name="Varghese N."/>
            <person name="Submissions S."/>
        </authorList>
    </citation>
    <scope>NUCLEOTIDE SEQUENCE [LARGE SCALE GENOMIC DNA]</scope>
    <source>
        <strain evidence="5">DSM 16537</strain>
    </source>
</reference>
<evidence type="ECO:0000313" key="5">
    <source>
        <dbReference type="Proteomes" id="UP000192333"/>
    </source>
</evidence>
<dbReference type="PANTHER" id="PTHR35089:SF1">
    <property type="entry name" value="CHAPERONE PROTEIN SKP"/>
    <property type="match status" value="1"/>
</dbReference>
<dbReference type="SUPFAM" id="SSF111384">
    <property type="entry name" value="OmpH-like"/>
    <property type="match status" value="1"/>
</dbReference>
<dbReference type="Gene3D" id="3.30.910.20">
    <property type="entry name" value="Skp domain"/>
    <property type="match status" value="1"/>
</dbReference>
<keyword evidence="5" id="KW-1185">Reference proteome</keyword>
<dbReference type="InterPro" id="IPR024930">
    <property type="entry name" value="Skp_dom_sf"/>
</dbReference>
<keyword evidence="2 3" id="KW-0732">Signal</keyword>
<dbReference type="PANTHER" id="PTHR35089">
    <property type="entry name" value="CHAPERONE PROTEIN SKP"/>
    <property type="match status" value="1"/>
</dbReference>
<proteinExistence type="inferred from homology"/>
<dbReference type="GO" id="GO:0050821">
    <property type="term" value="P:protein stabilization"/>
    <property type="evidence" value="ECO:0007669"/>
    <property type="project" value="TreeGrafter"/>
</dbReference>
<feature type="chain" id="PRO_5010747314" evidence="3">
    <location>
        <begin position="38"/>
        <end position="214"/>
    </location>
</feature>